<dbReference type="AlphaFoldDB" id="A0AAD2AEP5"/>
<evidence type="ECO:0000313" key="3">
    <source>
        <dbReference type="Proteomes" id="UP000834106"/>
    </source>
</evidence>
<evidence type="ECO:0000256" key="1">
    <source>
        <dbReference type="SAM" id="MobiDB-lite"/>
    </source>
</evidence>
<gene>
    <name evidence="2" type="ORF">FPE_LOCUS31360</name>
</gene>
<dbReference type="EMBL" id="OU503055">
    <property type="protein sequence ID" value="CAI9783930.1"/>
    <property type="molecule type" value="Genomic_DNA"/>
</dbReference>
<organism evidence="2 3">
    <name type="scientific">Fraxinus pennsylvanica</name>
    <dbReference type="NCBI Taxonomy" id="56036"/>
    <lineage>
        <taxon>Eukaryota</taxon>
        <taxon>Viridiplantae</taxon>
        <taxon>Streptophyta</taxon>
        <taxon>Embryophyta</taxon>
        <taxon>Tracheophyta</taxon>
        <taxon>Spermatophyta</taxon>
        <taxon>Magnoliopsida</taxon>
        <taxon>eudicotyledons</taxon>
        <taxon>Gunneridae</taxon>
        <taxon>Pentapetalae</taxon>
        <taxon>asterids</taxon>
        <taxon>lamiids</taxon>
        <taxon>Lamiales</taxon>
        <taxon>Oleaceae</taxon>
        <taxon>Oleeae</taxon>
        <taxon>Fraxinus</taxon>
    </lineage>
</organism>
<keyword evidence="3" id="KW-1185">Reference proteome</keyword>
<evidence type="ECO:0000313" key="2">
    <source>
        <dbReference type="EMBL" id="CAI9783930.1"/>
    </source>
</evidence>
<proteinExistence type="predicted"/>
<name>A0AAD2AEP5_9LAMI</name>
<feature type="region of interest" description="Disordered" evidence="1">
    <location>
        <begin position="40"/>
        <end position="59"/>
    </location>
</feature>
<accession>A0AAD2AEP5</accession>
<protein>
    <submittedName>
        <fullName evidence="2">Uncharacterized protein</fullName>
    </submittedName>
</protein>
<reference evidence="2" key="1">
    <citation type="submission" date="2023-05" db="EMBL/GenBank/DDBJ databases">
        <authorList>
            <person name="Huff M."/>
        </authorList>
    </citation>
    <scope>NUCLEOTIDE SEQUENCE</scope>
</reference>
<dbReference type="Proteomes" id="UP000834106">
    <property type="component" value="Chromosome 20"/>
</dbReference>
<sequence length="182" mass="20338">MLSSASAAFSVRSGGAVKPTLSSGFRNETYRSDVRPEVVKPMMNYGPRNDGSRFGNTSSFRRKDKPYCTHLLPFPNLSTPLDSPVRPTHHHQTYPIPNPISPSSSDGLDHSFDTHVPELPTDVTSVSPLINDVRNPFDSLHPSSQKLESIHGDYGRYVKTIKCLYWLDLSSSEICLWQDFSI</sequence>